<accession>A0A8X6KGQ6</accession>
<dbReference type="AlphaFoldDB" id="A0A8X6KGQ6"/>
<evidence type="ECO:0000313" key="2">
    <source>
        <dbReference type="Proteomes" id="UP000887116"/>
    </source>
</evidence>
<proteinExistence type="predicted"/>
<keyword evidence="2" id="KW-1185">Reference proteome</keyword>
<name>A0A8X6KGQ6_TRICU</name>
<sequence>MIQWHRISSSESSQGAVLLGHDRNAFVSSDGTHWLDHLRLTAFKYGRCCAFLTTHRYDSGTELWKIRSTGNTIVLIIHQSGDTEAITGLLLLSWCGFTTLGSPR</sequence>
<reference evidence="1" key="1">
    <citation type="submission" date="2020-07" db="EMBL/GenBank/DDBJ databases">
        <title>Multicomponent nature underlies the extraordinary mechanical properties of spider dragline silk.</title>
        <authorList>
            <person name="Kono N."/>
            <person name="Nakamura H."/>
            <person name="Mori M."/>
            <person name="Yoshida Y."/>
            <person name="Ohtoshi R."/>
            <person name="Malay A.D."/>
            <person name="Moran D.A.P."/>
            <person name="Tomita M."/>
            <person name="Numata K."/>
            <person name="Arakawa K."/>
        </authorList>
    </citation>
    <scope>NUCLEOTIDE SEQUENCE</scope>
</reference>
<dbReference type="EMBL" id="BMAO01011397">
    <property type="protein sequence ID" value="GFQ73294.1"/>
    <property type="molecule type" value="Genomic_DNA"/>
</dbReference>
<gene>
    <name evidence="1" type="ORF">TNCT_674971</name>
</gene>
<evidence type="ECO:0000313" key="1">
    <source>
        <dbReference type="EMBL" id="GFQ73294.1"/>
    </source>
</evidence>
<comment type="caution">
    <text evidence="1">The sequence shown here is derived from an EMBL/GenBank/DDBJ whole genome shotgun (WGS) entry which is preliminary data.</text>
</comment>
<dbReference type="Proteomes" id="UP000887116">
    <property type="component" value="Unassembled WGS sequence"/>
</dbReference>
<organism evidence="1 2">
    <name type="scientific">Trichonephila clavata</name>
    <name type="common">Joro spider</name>
    <name type="synonym">Nephila clavata</name>
    <dbReference type="NCBI Taxonomy" id="2740835"/>
    <lineage>
        <taxon>Eukaryota</taxon>
        <taxon>Metazoa</taxon>
        <taxon>Ecdysozoa</taxon>
        <taxon>Arthropoda</taxon>
        <taxon>Chelicerata</taxon>
        <taxon>Arachnida</taxon>
        <taxon>Araneae</taxon>
        <taxon>Araneomorphae</taxon>
        <taxon>Entelegynae</taxon>
        <taxon>Araneoidea</taxon>
        <taxon>Nephilidae</taxon>
        <taxon>Trichonephila</taxon>
    </lineage>
</organism>
<protein>
    <submittedName>
        <fullName evidence="1">Uncharacterized protein</fullName>
    </submittedName>
</protein>